<evidence type="ECO:0000256" key="6">
    <source>
        <dbReference type="ARBA" id="ARBA00022989"/>
    </source>
</evidence>
<dbReference type="InterPro" id="IPR037294">
    <property type="entry name" value="ABC_BtuC-like"/>
</dbReference>
<dbReference type="Gene3D" id="1.10.3470.10">
    <property type="entry name" value="ABC transporter involved in vitamin B12 uptake, BtuC"/>
    <property type="match status" value="1"/>
</dbReference>
<feature type="transmembrane region" description="Helical" evidence="8">
    <location>
        <begin position="134"/>
        <end position="154"/>
    </location>
</feature>
<evidence type="ECO:0000256" key="8">
    <source>
        <dbReference type="SAM" id="Phobius"/>
    </source>
</evidence>
<keyword evidence="7 8" id="KW-0472">Membrane</keyword>
<dbReference type="EMBL" id="JARXHW010000016">
    <property type="protein sequence ID" value="MDQ8207599.1"/>
    <property type="molecule type" value="Genomic_DNA"/>
</dbReference>
<feature type="transmembrane region" description="Helical" evidence="8">
    <location>
        <begin position="321"/>
        <end position="342"/>
    </location>
</feature>
<dbReference type="Proteomes" id="UP001225316">
    <property type="component" value="Unassembled WGS sequence"/>
</dbReference>
<name>A0ABU1ATW8_9BACT</name>
<keyword evidence="6 8" id="KW-1133">Transmembrane helix</keyword>
<keyword evidence="4" id="KW-1003">Cell membrane</keyword>
<protein>
    <submittedName>
        <fullName evidence="9">Iron ABC transporter permease</fullName>
    </submittedName>
</protein>
<evidence type="ECO:0000256" key="7">
    <source>
        <dbReference type="ARBA" id="ARBA00023136"/>
    </source>
</evidence>
<dbReference type="RefSeq" id="WP_308949790.1">
    <property type="nucleotide sequence ID" value="NZ_JARXHW010000016.1"/>
</dbReference>
<comment type="similarity">
    <text evidence="2">Belongs to the binding-protein-dependent transport system permease family. FecCD subfamily.</text>
</comment>
<evidence type="ECO:0000256" key="5">
    <source>
        <dbReference type="ARBA" id="ARBA00022692"/>
    </source>
</evidence>
<keyword evidence="3" id="KW-0813">Transport</keyword>
<dbReference type="InterPro" id="IPR000522">
    <property type="entry name" value="ABC_transptr_permease_BtuC"/>
</dbReference>
<feature type="transmembrane region" description="Helical" evidence="8">
    <location>
        <begin position="250"/>
        <end position="282"/>
    </location>
</feature>
<dbReference type="SUPFAM" id="SSF81345">
    <property type="entry name" value="ABC transporter involved in vitamin B12 uptake, BtuC"/>
    <property type="match status" value="1"/>
</dbReference>
<evidence type="ECO:0000256" key="2">
    <source>
        <dbReference type="ARBA" id="ARBA00007935"/>
    </source>
</evidence>
<sequence length="351" mass="36937">MSNTINQASMRRLWLFLIIGLGLLIVSALSICLGSANFSLGEVLQALLGNESVNAIHRQIIVDFRLPQVMTALLAGAALGTAGLLMQTVFRNPLADPFVLGVNSGASLGVAVVLLIIGPVGLTLTDGLESSGQMLLILASSGGAAATLFVVLLLSRRVDIMSVLIIGLMISYTIGALVSILMFFSMAERLQSFINWSFGDYGNVSWPQMKFFAPAILAGIGLSALFMKPLDALLLGEHYAESVGTRAKQVRFFVLLGASLLAGTVTGFCGPIGFLGIAAPHLSRYLFQTSQHRVLIPASILVGALLSASADLVARGPGLDLVLPLNAITALVGAPVIIAALVKQRKLKRLF</sequence>
<accession>A0ABU1ATW8</accession>
<feature type="transmembrane region" description="Helical" evidence="8">
    <location>
        <begin position="160"/>
        <end position="184"/>
    </location>
</feature>
<dbReference type="PANTHER" id="PTHR30472">
    <property type="entry name" value="FERRIC ENTEROBACTIN TRANSPORT SYSTEM PERMEASE PROTEIN"/>
    <property type="match status" value="1"/>
</dbReference>
<dbReference type="CDD" id="cd06550">
    <property type="entry name" value="TM_ABC_iron-siderophores_like"/>
    <property type="match status" value="1"/>
</dbReference>
<reference evidence="9 10" key="1">
    <citation type="submission" date="2023-04" db="EMBL/GenBank/DDBJ databases">
        <title>A novel bacteria isolated from coastal sediment.</title>
        <authorList>
            <person name="Liu X.-J."/>
            <person name="Du Z.-J."/>
        </authorList>
    </citation>
    <scope>NUCLEOTIDE SEQUENCE [LARGE SCALE GENOMIC DNA]</scope>
    <source>
        <strain evidence="9 10">SDUM461003</strain>
    </source>
</reference>
<evidence type="ECO:0000256" key="3">
    <source>
        <dbReference type="ARBA" id="ARBA00022448"/>
    </source>
</evidence>
<feature type="transmembrane region" description="Helical" evidence="8">
    <location>
        <begin position="102"/>
        <end position="122"/>
    </location>
</feature>
<organism evidence="9 10">
    <name type="scientific">Thalassobacterium maritimum</name>
    <dbReference type="NCBI Taxonomy" id="3041265"/>
    <lineage>
        <taxon>Bacteria</taxon>
        <taxon>Pseudomonadati</taxon>
        <taxon>Verrucomicrobiota</taxon>
        <taxon>Opitutia</taxon>
        <taxon>Puniceicoccales</taxon>
        <taxon>Coraliomargaritaceae</taxon>
        <taxon>Thalassobacterium</taxon>
    </lineage>
</organism>
<feature type="transmembrane region" description="Helical" evidence="8">
    <location>
        <begin position="211"/>
        <end position="230"/>
    </location>
</feature>
<gene>
    <name evidence="9" type="ORF">QEH52_08775</name>
</gene>
<keyword evidence="10" id="KW-1185">Reference proteome</keyword>
<comment type="subcellular location">
    <subcellularLocation>
        <location evidence="1">Cell membrane</location>
        <topology evidence="1">Multi-pass membrane protein</topology>
    </subcellularLocation>
</comment>
<dbReference type="PANTHER" id="PTHR30472:SF41">
    <property type="entry name" value="TRANSPORT SYSTEM PERMEASE PROTEIN"/>
    <property type="match status" value="1"/>
</dbReference>
<dbReference type="Pfam" id="PF01032">
    <property type="entry name" value="FecCD"/>
    <property type="match status" value="1"/>
</dbReference>
<comment type="caution">
    <text evidence="9">The sequence shown here is derived from an EMBL/GenBank/DDBJ whole genome shotgun (WGS) entry which is preliminary data.</text>
</comment>
<proteinExistence type="inferred from homology"/>
<evidence type="ECO:0000313" key="10">
    <source>
        <dbReference type="Proteomes" id="UP001225316"/>
    </source>
</evidence>
<evidence type="ECO:0000256" key="1">
    <source>
        <dbReference type="ARBA" id="ARBA00004651"/>
    </source>
</evidence>
<keyword evidence="5 8" id="KW-0812">Transmembrane</keyword>
<evidence type="ECO:0000256" key="4">
    <source>
        <dbReference type="ARBA" id="ARBA00022475"/>
    </source>
</evidence>
<feature type="transmembrane region" description="Helical" evidence="8">
    <location>
        <begin position="69"/>
        <end position="90"/>
    </location>
</feature>
<evidence type="ECO:0000313" key="9">
    <source>
        <dbReference type="EMBL" id="MDQ8207599.1"/>
    </source>
</evidence>